<evidence type="ECO:0000256" key="2">
    <source>
        <dbReference type="ARBA" id="ARBA00007056"/>
    </source>
</evidence>
<comment type="catalytic activity">
    <reaction evidence="18">
        <text>1,2-dihexadecanoyl-sn-glycero-3-phosphocholine + H2O = 1-hexadecanoyl-sn-glycero-3-phosphocholine + hexadecanoate + H(+)</text>
        <dbReference type="Rhea" id="RHEA:41223"/>
        <dbReference type="ChEBI" id="CHEBI:7896"/>
        <dbReference type="ChEBI" id="CHEBI:15377"/>
        <dbReference type="ChEBI" id="CHEBI:15378"/>
        <dbReference type="ChEBI" id="CHEBI:72998"/>
        <dbReference type="ChEBI" id="CHEBI:72999"/>
    </reaction>
    <physiologicalReaction direction="left-to-right" evidence="18">
        <dbReference type="Rhea" id="RHEA:41224"/>
    </physiologicalReaction>
</comment>
<dbReference type="KEGG" id="cge:113835677"/>
<keyword evidence="6 22" id="KW-0479">Metal-binding</keyword>
<dbReference type="FunFam" id="1.20.90.10:FF:000011">
    <property type="entry name" value="Phospholipase A(2)"/>
    <property type="match status" value="1"/>
</dbReference>
<reference evidence="29" key="3">
    <citation type="submission" date="2025-08" db="UniProtKB">
        <authorList>
            <consortium name="RefSeq"/>
        </authorList>
    </citation>
    <scope>IDENTIFICATION</scope>
    <source>
        <strain evidence="29">17A/GY</strain>
        <tissue evidence="29">Liver</tissue>
    </source>
</reference>
<evidence type="ECO:0000256" key="6">
    <source>
        <dbReference type="ARBA" id="ARBA00022723"/>
    </source>
</evidence>
<dbReference type="GO" id="GO:0005576">
    <property type="term" value="C:extracellular region"/>
    <property type="evidence" value="ECO:0007669"/>
    <property type="project" value="UniProtKB-SubCell"/>
</dbReference>
<dbReference type="RefSeq" id="XP_027298196.1">
    <property type="nucleotide sequence ID" value="XM_027442395.1"/>
</dbReference>
<evidence type="ECO:0000256" key="19">
    <source>
        <dbReference type="ARBA" id="ARBA00048373"/>
    </source>
</evidence>
<comment type="similarity">
    <text evidence="2 24">Belongs to the phospholipase A2 family.</text>
</comment>
<organism evidence="28 29">
    <name type="scientific">Cricetulus griseus</name>
    <name type="common">Chinese hamster</name>
    <name type="synonym">Cricetulus barabensis griseus</name>
    <dbReference type="NCBI Taxonomy" id="10029"/>
    <lineage>
        <taxon>Eukaryota</taxon>
        <taxon>Metazoa</taxon>
        <taxon>Chordata</taxon>
        <taxon>Craniata</taxon>
        <taxon>Vertebrata</taxon>
        <taxon>Euteleostomi</taxon>
        <taxon>Mammalia</taxon>
        <taxon>Eutheria</taxon>
        <taxon>Euarchontoglires</taxon>
        <taxon>Glires</taxon>
        <taxon>Rodentia</taxon>
        <taxon>Myomorpha</taxon>
        <taxon>Muroidea</taxon>
        <taxon>Cricetidae</taxon>
        <taxon>Cricetinae</taxon>
        <taxon>Cricetulus</taxon>
    </lineage>
</organism>
<dbReference type="PANTHER" id="PTHR11716:SF94">
    <property type="entry name" value="PHOSPHOLIPASE A2"/>
    <property type="match status" value="1"/>
</dbReference>
<reference evidence="28" key="1">
    <citation type="journal article" date="2018" name="Biotechnol. Bioeng.">
        <title>A reference genome of the Chinese hamster based on a hybrid assembly strategy.</title>
        <authorList>
            <person name="Rupp O."/>
            <person name="MacDonald M.L."/>
            <person name="Li S."/>
            <person name="Dhiman H."/>
            <person name="Polson S."/>
            <person name="Griep S."/>
            <person name="Heffner K."/>
            <person name="Hernandez I."/>
            <person name="Brinkrolf K."/>
            <person name="Jadhav V."/>
            <person name="Samoudi M."/>
            <person name="Hao H."/>
            <person name="Kingham B."/>
            <person name="Goesmann A."/>
            <person name="Betenbaugh M.J."/>
            <person name="Lewis N.E."/>
            <person name="Borth N."/>
            <person name="Lee K.H."/>
        </authorList>
    </citation>
    <scope>NUCLEOTIDE SEQUENCE [LARGE SCALE GENOMIC DNA]</scope>
    <source>
        <strain evidence="28">17A/GY</strain>
    </source>
</reference>
<keyword evidence="28" id="KW-1185">Reference proteome</keyword>
<evidence type="ECO:0000256" key="14">
    <source>
        <dbReference type="ARBA" id="ARBA00047535"/>
    </source>
</evidence>
<dbReference type="GO" id="GO:0005102">
    <property type="term" value="F:signaling receptor binding"/>
    <property type="evidence" value="ECO:0007669"/>
    <property type="project" value="UniProtKB-ARBA"/>
</dbReference>
<evidence type="ECO:0000256" key="13">
    <source>
        <dbReference type="ARBA" id="ARBA00023264"/>
    </source>
</evidence>
<evidence type="ECO:0000256" key="5">
    <source>
        <dbReference type="ARBA" id="ARBA00022525"/>
    </source>
</evidence>
<evidence type="ECO:0000256" key="21">
    <source>
        <dbReference type="ARBA" id="ARBA00049039"/>
    </source>
</evidence>
<feature type="disulfide bond" evidence="23">
    <location>
        <begin position="50"/>
        <end position="66"/>
    </location>
</feature>
<gene>
    <name evidence="29" type="primary">LOC113835677</name>
</gene>
<proteinExistence type="inferred from homology"/>
<keyword evidence="26" id="KW-0732">Signal</keyword>
<comment type="catalytic activity">
    <reaction evidence="14">
        <text>N,1-dihexadecanoyl-2-(9Z,12Z-octadecadienoyl)-sn-glycero-3-phosphoethanolamine + H2O = N,1-dihexadecanoyl-sn-glycero-3-phosphoethanolamine + (9Z,12Z)-octadecadienoate + H(+)</text>
        <dbReference type="Rhea" id="RHEA:56424"/>
        <dbReference type="ChEBI" id="CHEBI:15377"/>
        <dbReference type="ChEBI" id="CHEBI:15378"/>
        <dbReference type="ChEBI" id="CHEBI:30245"/>
        <dbReference type="ChEBI" id="CHEBI:85334"/>
        <dbReference type="ChEBI" id="CHEBI:85335"/>
    </reaction>
    <physiologicalReaction direction="left-to-right" evidence="14">
        <dbReference type="Rhea" id="RHEA:56425"/>
    </physiologicalReaction>
</comment>
<dbReference type="GO" id="GO:0050482">
    <property type="term" value="P:arachidonate secretion"/>
    <property type="evidence" value="ECO:0007669"/>
    <property type="project" value="InterPro"/>
</dbReference>
<feature type="signal peptide" evidence="26">
    <location>
        <begin position="1"/>
        <end position="15"/>
    </location>
</feature>
<keyword evidence="7 25" id="KW-0378">Hydrolase</keyword>
<feature type="domain" description="Phospholipase A2-like central" evidence="27">
    <location>
        <begin position="22"/>
        <end position="122"/>
    </location>
</feature>
<evidence type="ECO:0000256" key="10">
    <source>
        <dbReference type="ARBA" id="ARBA00023098"/>
    </source>
</evidence>
<comment type="catalytic activity">
    <reaction evidence="20">
        <text>1-hexadecanoyl-2-(9Z-octadecenoyl)-sn-glycero-3-phosphocholine + H2O = 1-hexadecanoyl-sn-glycero-3-phosphocholine + (9Z)-octadecenoate + H(+)</text>
        <dbReference type="Rhea" id="RHEA:38779"/>
        <dbReference type="ChEBI" id="CHEBI:15377"/>
        <dbReference type="ChEBI" id="CHEBI:15378"/>
        <dbReference type="ChEBI" id="CHEBI:30823"/>
        <dbReference type="ChEBI" id="CHEBI:72998"/>
        <dbReference type="ChEBI" id="CHEBI:73001"/>
    </reaction>
    <physiologicalReaction direction="left-to-right" evidence="20">
        <dbReference type="Rhea" id="RHEA:38780"/>
    </physiologicalReaction>
</comment>
<evidence type="ECO:0000256" key="17">
    <source>
        <dbReference type="ARBA" id="ARBA00048221"/>
    </source>
</evidence>
<evidence type="ECO:0000256" key="25">
    <source>
        <dbReference type="RuleBase" id="RU361236"/>
    </source>
</evidence>
<evidence type="ECO:0000259" key="27">
    <source>
        <dbReference type="SMART" id="SM00085"/>
    </source>
</evidence>
<evidence type="ECO:0000256" key="16">
    <source>
        <dbReference type="ARBA" id="ARBA00048029"/>
    </source>
</evidence>
<comment type="catalytic activity">
    <reaction evidence="17">
        <text>N-hexadecanoyl-1,2-di-(9Z-octadecenoyl)-sn-glycero-3-phosphoethanolamine + H2O = N-hexadecanoyl-1-(9Z-octadecenoyl)-sn-glycero-3-phosphoethanolamine + (9Z)-octadecenoate + H(+)</text>
        <dbReference type="Rhea" id="RHEA:45424"/>
        <dbReference type="ChEBI" id="CHEBI:15377"/>
        <dbReference type="ChEBI" id="CHEBI:15378"/>
        <dbReference type="ChEBI" id="CHEBI:30823"/>
        <dbReference type="ChEBI" id="CHEBI:78097"/>
        <dbReference type="ChEBI" id="CHEBI:85217"/>
    </reaction>
    <physiologicalReaction direction="left-to-right" evidence="17">
        <dbReference type="Rhea" id="RHEA:45425"/>
    </physiologicalReaction>
</comment>
<evidence type="ECO:0000256" key="15">
    <source>
        <dbReference type="ARBA" id="ARBA00048015"/>
    </source>
</evidence>
<dbReference type="Gene3D" id="1.20.90.10">
    <property type="entry name" value="Phospholipase A2 domain"/>
    <property type="match status" value="1"/>
</dbReference>
<dbReference type="GeneID" id="113835677"/>
<evidence type="ECO:0000256" key="4">
    <source>
        <dbReference type="ARBA" id="ARBA00021721"/>
    </source>
</evidence>
<feature type="disulfide bond" evidence="23">
    <location>
        <begin position="105"/>
        <end position="119"/>
    </location>
</feature>
<evidence type="ECO:0000256" key="20">
    <source>
        <dbReference type="ARBA" id="ARBA00048699"/>
    </source>
</evidence>
<dbReference type="InterPro" id="IPR036444">
    <property type="entry name" value="PLipase_A2_dom_sf"/>
</dbReference>
<keyword evidence="5 25" id="KW-0964">Secreted</keyword>
<feature type="binding site" evidence="22">
    <location>
        <position position="51"/>
    </location>
    <ligand>
        <name>Ca(2+)</name>
        <dbReference type="ChEBI" id="CHEBI:29108"/>
    </ligand>
</feature>
<evidence type="ECO:0000256" key="9">
    <source>
        <dbReference type="ARBA" id="ARBA00022837"/>
    </source>
</evidence>
<keyword evidence="8" id="KW-0068">Autocatalytic cleavage</keyword>
<dbReference type="SUPFAM" id="SSF48619">
    <property type="entry name" value="Phospholipase A2, PLA2"/>
    <property type="match status" value="1"/>
</dbReference>
<dbReference type="GO" id="GO:0005543">
    <property type="term" value="F:phospholipid binding"/>
    <property type="evidence" value="ECO:0007669"/>
    <property type="project" value="TreeGrafter"/>
</dbReference>
<keyword evidence="12 23" id="KW-1015">Disulfide bond</keyword>
<protein>
    <recommendedName>
        <fullName evidence="4 25">Phospholipase A2</fullName>
        <ecNumber evidence="3 25">3.1.1.4</ecNumber>
    </recommendedName>
</protein>
<dbReference type="InterPro" id="IPR001211">
    <property type="entry name" value="PLA2"/>
</dbReference>
<reference evidence="28" key="2">
    <citation type="journal article" date="2020" name="Biotechnol. Bioeng.">
        <title>Chromosome-scale scaffolds for the Chinese hamster reference genome assembly to facilitate the study of the CHO epigenome.</title>
        <authorList>
            <person name="Hilliard W."/>
            <person name="MacDonald M."/>
            <person name="Lee K.H."/>
        </authorList>
    </citation>
    <scope>NUCLEOTIDE SEQUENCE [LARGE SCALE GENOMIC DNA]</scope>
    <source>
        <strain evidence="28">17A/GY</strain>
    </source>
</reference>
<evidence type="ECO:0000256" key="26">
    <source>
        <dbReference type="SAM" id="SignalP"/>
    </source>
</evidence>
<keyword evidence="11" id="KW-0865">Zymogen</keyword>
<evidence type="ECO:0000313" key="29">
    <source>
        <dbReference type="RefSeq" id="XP_027271890.1"/>
    </source>
</evidence>
<evidence type="ECO:0000256" key="1">
    <source>
        <dbReference type="ARBA" id="ARBA00004613"/>
    </source>
</evidence>
<evidence type="ECO:0000256" key="23">
    <source>
        <dbReference type="PIRSR" id="PIRSR601211-3"/>
    </source>
</evidence>
<feature type="disulfide bond" evidence="23">
    <location>
        <begin position="82"/>
        <end position="114"/>
    </location>
</feature>
<keyword evidence="9 22" id="KW-0106">Calcium</keyword>
<feature type="binding site" evidence="22">
    <location>
        <position position="70"/>
    </location>
    <ligand>
        <name>Ca(2+)</name>
        <dbReference type="ChEBI" id="CHEBI:29108"/>
    </ligand>
</feature>
<dbReference type="Pfam" id="PF00068">
    <property type="entry name" value="Phospholip_A2_1"/>
    <property type="match status" value="1"/>
</dbReference>
<sequence length="122" mass="13633">MKLLLVTLLTAGATAQGISPRAVCQLGNVFQCTISRIHPLKQYNNYGCYCGLRSLGTPVDDLPRCCWTWDNCYNQAKDVESCKLLIGIPYTISYIFSCRVNFLSCFPADKNNTCEDNICNCD</sequence>
<dbReference type="AlphaFoldDB" id="A0A9J7FZ10"/>
<comment type="catalytic activity">
    <reaction evidence="16">
        <text>1,2-ditetradecanoyl-sn-glycero-3-phosphocholine + H2O = 1-tetradecanoyl-sn-glycero-3-phosphocholine + tetradecanoate + H(+)</text>
        <dbReference type="Rhea" id="RHEA:54456"/>
        <dbReference type="ChEBI" id="CHEBI:15377"/>
        <dbReference type="ChEBI" id="CHEBI:15378"/>
        <dbReference type="ChEBI" id="CHEBI:30807"/>
        <dbReference type="ChEBI" id="CHEBI:45240"/>
        <dbReference type="ChEBI" id="CHEBI:64489"/>
    </reaction>
</comment>
<comment type="catalytic activity">
    <reaction evidence="25">
        <text>a 1,2-diacyl-sn-glycero-3-phosphocholine + H2O = a 1-acyl-sn-glycero-3-phosphocholine + a fatty acid + H(+)</text>
        <dbReference type="Rhea" id="RHEA:15801"/>
        <dbReference type="ChEBI" id="CHEBI:15377"/>
        <dbReference type="ChEBI" id="CHEBI:15378"/>
        <dbReference type="ChEBI" id="CHEBI:28868"/>
        <dbReference type="ChEBI" id="CHEBI:57643"/>
        <dbReference type="ChEBI" id="CHEBI:58168"/>
        <dbReference type="EC" id="3.1.1.4"/>
    </reaction>
</comment>
<dbReference type="InterPro" id="IPR016090">
    <property type="entry name" value="PLA2-like_dom"/>
</dbReference>
<keyword evidence="10 25" id="KW-0443">Lipid metabolism</keyword>
<dbReference type="GO" id="GO:0006644">
    <property type="term" value="P:phospholipid metabolic process"/>
    <property type="evidence" value="ECO:0007669"/>
    <property type="project" value="InterPro"/>
</dbReference>
<comment type="catalytic activity">
    <reaction evidence="21">
        <text>1-hexadecanoyl-2-(9Z,12Z-octadecadienoyl)-sn-glycero-3-phosphoethanolamine + H2O = 1-hexadecanoyl-sn-glycero-3-phosphoethanolamine + (9Z,12Z)-octadecadienoate + H(+)</text>
        <dbReference type="Rhea" id="RHEA:40815"/>
        <dbReference type="ChEBI" id="CHEBI:15377"/>
        <dbReference type="ChEBI" id="CHEBI:15378"/>
        <dbReference type="ChEBI" id="CHEBI:30245"/>
        <dbReference type="ChEBI" id="CHEBI:73004"/>
        <dbReference type="ChEBI" id="CHEBI:73008"/>
    </reaction>
    <physiologicalReaction direction="left-to-right" evidence="21">
        <dbReference type="Rhea" id="RHEA:40816"/>
    </physiologicalReaction>
</comment>
<keyword evidence="13" id="KW-1208">Phospholipid metabolism</keyword>
<comment type="catalytic activity">
    <reaction evidence="15">
        <text>1-hexadecanoyl-2-(9Z-octadecenoyl)-sn-glycero-3-phospho-(1'-sn-glycerol) + H2O = 1-hexadecanoyl-sn-glycero-3-phospho-(1'-sn-glycerol) + (9Z)-octadecenoate + H(+)</text>
        <dbReference type="Rhea" id="RHEA:40919"/>
        <dbReference type="ChEBI" id="CHEBI:15377"/>
        <dbReference type="ChEBI" id="CHEBI:15378"/>
        <dbReference type="ChEBI" id="CHEBI:30823"/>
        <dbReference type="ChEBI" id="CHEBI:72841"/>
        <dbReference type="ChEBI" id="CHEBI:75158"/>
    </reaction>
    <physiologicalReaction direction="left-to-right" evidence="15">
        <dbReference type="Rhea" id="RHEA:40920"/>
    </physiologicalReaction>
</comment>
<dbReference type="PRINTS" id="PR00389">
    <property type="entry name" value="PHPHLIPASEA2"/>
</dbReference>
<evidence type="ECO:0000256" key="7">
    <source>
        <dbReference type="ARBA" id="ARBA00022801"/>
    </source>
</evidence>
<dbReference type="RefSeq" id="XP_027271890.1">
    <property type="nucleotide sequence ID" value="XM_027416089.1"/>
</dbReference>
<evidence type="ECO:0000256" key="3">
    <source>
        <dbReference type="ARBA" id="ARBA00013278"/>
    </source>
</evidence>
<name>A0A9J7FZ10_CRIGR</name>
<dbReference type="SMART" id="SM00085">
    <property type="entry name" value="PA2c"/>
    <property type="match status" value="1"/>
</dbReference>
<evidence type="ECO:0000256" key="8">
    <source>
        <dbReference type="ARBA" id="ARBA00022813"/>
    </source>
</evidence>
<dbReference type="GO" id="GO:0006633">
    <property type="term" value="P:fatty acid biosynthetic process"/>
    <property type="evidence" value="ECO:0007669"/>
    <property type="project" value="TreeGrafter"/>
</dbReference>
<dbReference type="EC" id="3.1.1.4" evidence="3 25"/>
<dbReference type="OrthoDB" id="5841574at2759"/>
<comment type="subcellular location">
    <subcellularLocation>
        <location evidence="1 25">Secreted</location>
    </subcellularLocation>
</comment>
<dbReference type="GO" id="GO:0016042">
    <property type="term" value="P:lipid catabolic process"/>
    <property type="evidence" value="ECO:0007669"/>
    <property type="project" value="InterPro"/>
</dbReference>
<accession>A0A9J7FZ10</accession>
<feature type="binding site" evidence="22">
    <location>
        <position position="49"/>
    </location>
    <ligand>
        <name>Ca(2+)</name>
        <dbReference type="ChEBI" id="CHEBI:29108"/>
    </ligand>
</feature>
<dbReference type="GO" id="GO:0048146">
    <property type="term" value="P:positive regulation of fibroblast proliferation"/>
    <property type="evidence" value="ECO:0007669"/>
    <property type="project" value="TreeGrafter"/>
</dbReference>
<evidence type="ECO:0000313" key="28">
    <source>
        <dbReference type="Proteomes" id="UP001108280"/>
    </source>
</evidence>
<comment type="catalytic activity">
    <reaction evidence="19">
        <text>1-hexadecanoyl-2-(5Z,8Z,11Z,14Z-eicosatetraenoyl)-sn-glycero-3-phosphocholine + H2O = 1-hexadecanoyl-sn-glycero-3-phosphocholine + (5Z,8Z,11Z,14Z)-eicosatetraenoate + H(+)</text>
        <dbReference type="Rhea" id="RHEA:40427"/>
        <dbReference type="ChEBI" id="CHEBI:15377"/>
        <dbReference type="ChEBI" id="CHEBI:15378"/>
        <dbReference type="ChEBI" id="CHEBI:32395"/>
        <dbReference type="ChEBI" id="CHEBI:72998"/>
        <dbReference type="ChEBI" id="CHEBI:73003"/>
    </reaction>
    <physiologicalReaction direction="left-to-right" evidence="19">
        <dbReference type="Rhea" id="RHEA:40428"/>
    </physiologicalReaction>
</comment>
<evidence type="ECO:0000256" key="22">
    <source>
        <dbReference type="PIRSR" id="PIRSR601211-2"/>
    </source>
</evidence>
<evidence type="ECO:0000256" key="24">
    <source>
        <dbReference type="RuleBase" id="RU003654"/>
    </source>
</evidence>
<comment type="cofactor">
    <cofactor evidence="22">
        <name>Ca(2+)</name>
        <dbReference type="ChEBI" id="CHEBI:29108"/>
    </cofactor>
    <text evidence="22">Binds 1 Ca(2+) ion per subunit.</text>
</comment>
<dbReference type="PANTHER" id="PTHR11716">
    <property type="entry name" value="PHOSPHOLIPASE A2 FAMILY MEMBER"/>
    <property type="match status" value="1"/>
</dbReference>
<evidence type="ECO:0000256" key="12">
    <source>
        <dbReference type="ARBA" id="ARBA00023157"/>
    </source>
</evidence>
<evidence type="ECO:0000256" key="18">
    <source>
        <dbReference type="ARBA" id="ARBA00048227"/>
    </source>
</evidence>
<feature type="chain" id="PRO_5039886884" description="Phospholipase A2" evidence="26">
    <location>
        <begin position="16"/>
        <end position="122"/>
    </location>
</feature>
<feature type="disulfide bond" evidence="23">
    <location>
        <begin position="72"/>
        <end position="121"/>
    </location>
</feature>
<evidence type="ECO:0000256" key="11">
    <source>
        <dbReference type="ARBA" id="ARBA00023145"/>
    </source>
</evidence>
<dbReference type="GO" id="GO:0005509">
    <property type="term" value="F:calcium ion binding"/>
    <property type="evidence" value="ECO:0007669"/>
    <property type="project" value="InterPro"/>
</dbReference>
<dbReference type="Proteomes" id="UP001108280">
    <property type="component" value="Chromosome 4"/>
</dbReference>
<dbReference type="GO" id="GO:0047498">
    <property type="term" value="F:calcium-dependent phospholipase A2 activity"/>
    <property type="evidence" value="ECO:0007669"/>
    <property type="project" value="TreeGrafter"/>
</dbReference>